<proteinExistence type="predicted"/>
<organism evidence="1 2">
    <name type="scientific">Chamaesiphon minutus (strain ATCC 27169 / PCC 6605)</name>
    <dbReference type="NCBI Taxonomy" id="1173020"/>
    <lineage>
        <taxon>Bacteria</taxon>
        <taxon>Bacillati</taxon>
        <taxon>Cyanobacteriota</taxon>
        <taxon>Cyanophyceae</taxon>
        <taxon>Gomontiellales</taxon>
        <taxon>Chamaesiphonaceae</taxon>
        <taxon>Chamaesiphon</taxon>
    </lineage>
</organism>
<evidence type="ECO:0000313" key="2">
    <source>
        <dbReference type="Proteomes" id="UP000010366"/>
    </source>
</evidence>
<dbReference type="EMBL" id="CP003600">
    <property type="protein sequence ID" value="AFY95844.1"/>
    <property type="molecule type" value="Genomic_DNA"/>
</dbReference>
<dbReference type="Proteomes" id="UP000010366">
    <property type="component" value="Chromosome"/>
</dbReference>
<dbReference type="KEGG" id="cmp:Cha6605_4935"/>
<sequence>MASALEVKQYLAHWFQLGRKVYIHNGNQALLPSRVFSSMDYSMEFEQCWDLILSARSGECYLEDTSQTIAELLTPQWELVDCARCSMLIPLQVAGIPSEHCPCINLPHWPNLDVPTPRLPVAVRSKLTNMQERLERLADDN</sequence>
<dbReference type="STRING" id="1173020.Cha6605_4935"/>
<evidence type="ECO:0000313" key="1">
    <source>
        <dbReference type="EMBL" id="AFY95844.1"/>
    </source>
</evidence>
<dbReference type="RefSeq" id="WP_015161933.1">
    <property type="nucleotide sequence ID" value="NC_019697.1"/>
</dbReference>
<protein>
    <submittedName>
        <fullName evidence="1">Uncharacterized protein</fullName>
    </submittedName>
</protein>
<name>K9UNT6_CHAP6</name>
<gene>
    <name evidence="1" type="ORF">Cha6605_4935</name>
</gene>
<accession>K9UNT6</accession>
<dbReference type="OrthoDB" id="485097at2"/>
<reference evidence="1 2" key="1">
    <citation type="submission" date="2012-05" db="EMBL/GenBank/DDBJ databases">
        <title>Finished chromosome of genome of Chamaesiphon sp. PCC 6605.</title>
        <authorList>
            <consortium name="US DOE Joint Genome Institute"/>
            <person name="Gugger M."/>
            <person name="Coursin T."/>
            <person name="Rippka R."/>
            <person name="Tandeau De Marsac N."/>
            <person name="Huntemann M."/>
            <person name="Wei C.-L."/>
            <person name="Han J."/>
            <person name="Detter J.C."/>
            <person name="Han C."/>
            <person name="Tapia R."/>
            <person name="Chen A."/>
            <person name="Kyrpides N."/>
            <person name="Mavromatis K."/>
            <person name="Markowitz V."/>
            <person name="Szeto E."/>
            <person name="Ivanova N."/>
            <person name="Pagani I."/>
            <person name="Pati A."/>
            <person name="Goodwin L."/>
            <person name="Nordberg H.P."/>
            <person name="Cantor M.N."/>
            <person name="Hua S.X."/>
            <person name="Woyke T."/>
            <person name="Kerfeld C.A."/>
        </authorList>
    </citation>
    <scope>NUCLEOTIDE SEQUENCE [LARGE SCALE GENOMIC DNA]</scope>
    <source>
        <strain evidence="2">ATCC 27169 / PCC 6605</strain>
    </source>
</reference>
<dbReference type="eggNOG" id="ENOG50317WH">
    <property type="taxonomic scope" value="Bacteria"/>
</dbReference>
<dbReference type="AlphaFoldDB" id="K9UNT6"/>
<dbReference type="HOGENOM" id="CLU_116628_0_0_3"/>
<keyword evidence="2" id="KW-1185">Reference proteome</keyword>